<keyword evidence="1" id="KW-1133">Transmembrane helix</keyword>
<protein>
    <submittedName>
        <fullName evidence="2">Uncharacterized protein</fullName>
    </submittedName>
</protein>
<evidence type="ECO:0000313" key="2">
    <source>
        <dbReference type="EMBL" id="ELY60489.1"/>
    </source>
</evidence>
<dbReference type="STRING" id="1227497.C491_04305"/>
<feature type="transmembrane region" description="Helical" evidence="1">
    <location>
        <begin position="88"/>
        <end position="107"/>
    </location>
</feature>
<reference evidence="2 3" key="1">
    <citation type="journal article" date="2014" name="PLoS Genet.">
        <title>Phylogenetically driven sequencing of extremely halophilic archaea reveals strategies for static and dynamic osmo-response.</title>
        <authorList>
            <person name="Becker E.A."/>
            <person name="Seitzer P.M."/>
            <person name="Tritt A."/>
            <person name="Larsen D."/>
            <person name="Krusor M."/>
            <person name="Yao A.I."/>
            <person name="Wu D."/>
            <person name="Madern D."/>
            <person name="Eisen J.A."/>
            <person name="Darling A.E."/>
            <person name="Facciotti M.T."/>
        </authorList>
    </citation>
    <scope>NUCLEOTIDE SEQUENCE [LARGE SCALE GENOMIC DNA]</scope>
    <source>
        <strain evidence="2 3">DSM 10524</strain>
    </source>
</reference>
<keyword evidence="1" id="KW-0472">Membrane</keyword>
<proteinExistence type="predicted"/>
<dbReference type="Proteomes" id="UP000011688">
    <property type="component" value="Unassembled WGS sequence"/>
</dbReference>
<feature type="transmembrane region" description="Helical" evidence="1">
    <location>
        <begin position="21"/>
        <end position="42"/>
    </location>
</feature>
<feature type="transmembrane region" description="Helical" evidence="1">
    <location>
        <begin position="113"/>
        <end position="135"/>
    </location>
</feature>
<keyword evidence="1" id="KW-0812">Transmembrane</keyword>
<dbReference type="OrthoDB" id="170058at2157"/>
<dbReference type="eggNOG" id="arCOG09071">
    <property type="taxonomic scope" value="Archaea"/>
</dbReference>
<organism evidence="2 3">
    <name type="scientific">Natronococcus amylolyticus DSM 10524</name>
    <dbReference type="NCBI Taxonomy" id="1227497"/>
    <lineage>
        <taxon>Archaea</taxon>
        <taxon>Methanobacteriati</taxon>
        <taxon>Methanobacteriota</taxon>
        <taxon>Stenosarchaea group</taxon>
        <taxon>Halobacteria</taxon>
        <taxon>Halobacteriales</taxon>
        <taxon>Natrialbaceae</taxon>
        <taxon>Natronococcus</taxon>
    </lineage>
</organism>
<evidence type="ECO:0000256" key="1">
    <source>
        <dbReference type="SAM" id="Phobius"/>
    </source>
</evidence>
<comment type="caution">
    <text evidence="2">The sequence shown here is derived from an EMBL/GenBank/DDBJ whole genome shotgun (WGS) entry which is preliminary data.</text>
</comment>
<gene>
    <name evidence="2" type="ORF">C491_04305</name>
</gene>
<feature type="transmembrane region" description="Helical" evidence="1">
    <location>
        <begin position="48"/>
        <end position="68"/>
    </location>
</feature>
<dbReference type="EMBL" id="AOIB01000013">
    <property type="protein sequence ID" value="ELY60489.1"/>
    <property type="molecule type" value="Genomic_DNA"/>
</dbReference>
<evidence type="ECO:0000313" key="3">
    <source>
        <dbReference type="Proteomes" id="UP000011688"/>
    </source>
</evidence>
<feature type="transmembrane region" description="Helical" evidence="1">
    <location>
        <begin position="189"/>
        <end position="207"/>
    </location>
</feature>
<accession>L9XFJ9</accession>
<dbReference type="AlphaFoldDB" id="L9XFJ9"/>
<keyword evidence="3" id="KW-1185">Reference proteome</keyword>
<feature type="transmembrane region" description="Helical" evidence="1">
    <location>
        <begin position="156"/>
        <end position="183"/>
    </location>
</feature>
<sequence>MSLEHRRPAANADQPDLGFQAAFGFYLGLVAGGLVALVGLAADVTTATLLGTIPTVVTAVTLIGHVLAKRSHGLPERIGRRRRLRLACYLPAVAFAAAAVAPSVTPLGSDARYLVVTVLPALVVGVTAFGLASLCRNRFVRAVTPDEPAATWAYRPAGLLHAGSVLVALSLAFVFVAGIASIVAGSLRGLFWIAFGAVMFVWTWAVGKGDDNGKKYYGNRFSLDVDAQTQQGELRAHERGVRHDQGRSRKLIPWEKISGVRLTEDELVLERRFRNLRCDRDAIDDPESVYEALEELNARVETRN</sequence>
<dbReference type="RefSeq" id="WP_005554039.1">
    <property type="nucleotide sequence ID" value="NZ_AOIB01000013.1"/>
</dbReference>
<name>L9XFJ9_9EURY</name>